<protein>
    <submittedName>
        <fullName evidence="1">Uncharacterized protein</fullName>
    </submittedName>
</protein>
<accession>A0A392RRG8</accession>
<keyword evidence="2" id="KW-1185">Reference proteome</keyword>
<organism evidence="1 2">
    <name type="scientific">Trifolium medium</name>
    <dbReference type="NCBI Taxonomy" id="97028"/>
    <lineage>
        <taxon>Eukaryota</taxon>
        <taxon>Viridiplantae</taxon>
        <taxon>Streptophyta</taxon>
        <taxon>Embryophyta</taxon>
        <taxon>Tracheophyta</taxon>
        <taxon>Spermatophyta</taxon>
        <taxon>Magnoliopsida</taxon>
        <taxon>eudicotyledons</taxon>
        <taxon>Gunneridae</taxon>
        <taxon>Pentapetalae</taxon>
        <taxon>rosids</taxon>
        <taxon>fabids</taxon>
        <taxon>Fabales</taxon>
        <taxon>Fabaceae</taxon>
        <taxon>Papilionoideae</taxon>
        <taxon>50 kb inversion clade</taxon>
        <taxon>NPAAA clade</taxon>
        <taxon>Hologalegina</taxon>
        <taxon>IRL clade</taxon>
        <taxon>Trifolieae</taxon>
        <taxon>Trifolium</taxon>
    </lineage>
</organism>
<dbReference type="Proteomes" id="UP000265520">
    <property type="component" value="Unassembled WGS sequence"/>
</dbReference>
<sequence>PRCPGFLDSRQSLILSHNPLVLFANKISLAVYCIDQRCHDGFHRSSWLYRRDNQRVRWDVRLVYLIVVLSDNGGERSILRVWWSVFYLEVVRRHVLWDSVVVDAGYWSCFWWF</sequence>
<proteinExistence type="predicted"/>
<feature type="non-terminal residue" evidence="1">
    <location>
        <position position="1"/>
    </location>
</feature>
<dbReference type="AlphaFoldDB" id="A0A392RRG8"/>
<comment type="caution">
    <text evidence="1">The sequence shown here is derived from an EMBL/GenBank/DDBJ whole genome shotgun (WGS) entry which is preliminary data.</text>
</comment>
<reference evidence="1 2" key="1">
    <citation type="journal article" date="2018" name="Front. Plant Sci.">
        <title>Red Clover (Trifolium pratense) and Zigzag Clover (T. medium) - A Picture of Genomic Similarities and Differences.</title>
        <authorList>
            <person name="Dluhosova J."/>
            <person name="Istvanek J."/>
            <person name="Nedelnik J."/>
            <person name="Repkova J."/>
        </authorList>
    </citation>
    <scope>NUCLEOTIDE SEQUENCE [LARGE SCALE GENOMIC DNA]</scope>
    <source>
        <strain evidence="2">cv. 10/8</strain>
        <tissue evidence="1">Leaf</tissue>
    </source>
</reference>
<dbReference type="EMBL" id="LXQA010252508">
    <property type="protein sequence ID" value="MCI38146.1"/>
    <property type="molecule type" value="Genomic_DNA"/>
</dbReference>
<evidence type="ECO:0000313" key="2">
    <source>
        <dbReference type="Proteomes" id="UP000265520"/>
    </source>
</evidence>
<name>A0A392RRG8_9FABA</name>
<evidence type="ECO:0000313" key="1">
    <source>
        <dbReference type="EMBL" id="MCI38146.1"/>
    </source>
</evidence>